<evidence type="ECO:0000259" key="5">
    <source>
        <dbReference type="PROSITE" id="PS50977"/>
    </source>
</evidence>
<dbReference type="GO" id="GO:0003677">
    <property type="term" value="F:DNA binding"/>
    <property type="evidence" value="ECO:0007669"/>
    <property type="project" value="UniProtKB-UniRule"/>
</dbReference>
<dbReference type="PROSITE" id="PS50977">
    <property type="entry name" value="HTH_TETR_2"/>
    <property type="match status" value="1"/>
</dbReference>
<evidence type="ECO:0000256" key="1">
    <source>
        <dbReference type="ARBA" id="ARBA00023015"/>
    </source>
</evidence>
<organism evidence="6 7">
    <name type="scientific">Kribbella pittospori</name>
    <dbReference type="NCBI Taxonomy" id="722689"/>
    <lineage>
        <taxon>Bacteria</taxon>
        <taxon>Bacillati</taxon>
        <taxon>Actinomycetota</taxon>
        <taxon>Actinomycetes</taxon>
        <taxon>Propionibacteriales</taxon>
        <taxon>Kribbellaceae</taxon>
        <taxon>Kribbella</taxon>
    </lineage>
</organism>
<keyword evidence="7" id="KW-1185">Reference proteome</keyword>
<dbReference type="RefSeq" id="WP_131361955.1">
    <property type="nucleotide sequence ID" value="NZ_SJKB01000010.1"/>
</dbReference>
<dbReference type="AlphaFoldDB" id="A0A4R0KGB8"/>
<feature type="DNA-binding region" description="H-T-H motif" evidence="4">
    <location>
        <begin position="29"/>
        <end position="48"/>
    </location>
</feature>
<dbReference type="Proteomes" id="UP000291144">
    <property type="component" value="Unassembled WGS sequence"/>
</dbReference>
<protein>
    <submittedName>
        <fullName evidence="6">TetR/AcrR family transcriptional regulator</fullName>
    </submittedName>
</protein>
<evidence type="ECO:0000313" key="7">
    <source>
        <dbReference type="Proteomes" id="UP000291144"/>
    </source>
</evidence>
<proteinExistence type="predicted"/>
<keyword evidence="3" id="KW-0804">Transcription</keyword>
<dbReference type="PRINTS" id="PR00455">
    <property type="entry name" value="HTHTETR"/>
</dbReference>
<evidence type="ECO:0000313" key="6">
    <source>
        <dbReference type="EMBL" id="TCC57606.1"/>
    </source>
</evidence>
<keyword evidence="1" id="KW-0805">Transcription regulation</keyword>
<name>A0A4R0KGB8_9ACTN</name>
<dbReference type="Pfam" id="PF21993">
    <property type="entry name" value="TetR_C_13_2"/>
    <property type="match status" value="1"/>
</dbReference>
<dbReference type="EMBL" id="SJKB01000010">
    <property type="protein sequence ID" value="TCC57606.1"/>
    <property type="molecule type" value="Genomic_DNA"/>
</dbReference>
<dbReference type="PANTHER" id="PTHR47506:SF1">
    <property type="entry name" value="HTH-TYPE TRANSCRIPTIONAL REGULATOR YJDC"/>
    <property type="match status" value="1"/>
</dbReference>
<evidence type="ECO:0000256" key="3">
    <source>
        <dbReference type="ARBA" id="ARBA00023163"/>
    </source>
</evidence>
<sequence>MSQTRPGKRERLVAAAAEMVYRQGVAPTTLAHIAEAADVPLGNVYYYFKTKEDIVGAVVQARAEQLEATLAELEARHRTPKTRLKALVDMLADRADETALYGCPYGTLATELSKRPDGTNPLATHLMGLLINWAERQFQQLVRRDARDLAIDLVAAYEGAAVLASTLAQPDLMARHSRRLRAWIDAQPGRPTA</sequence>
<dbReference type="SUPFAM" id="SSF48498">
    <property type="entry name" value="Tetracyclin repressor-like, C-terminal domain"/>
    <property type="match status" value="1"/>
</dbReference>
<keyword evidence="2 4" id="KW-0238">DNA-binding</keyword>
<dbReference type="OrthoDB" id="9811084at2"/>
<feature type="domain" description="HTH tetR-type" evidence="5">
    <location>
        <begin position="6"/>
        <end position="66"/>
    </location>
</feature>
<accession>A0A4R0KGB8</accession>
<dbReference type="InterPro" id="IPR054156">
    <property type="entry name" value="YxaF_TetR_C"/>
</dbReference>
<comment type="caution">
    <text evidence="6">The sequence shown here is derived from an EMBL/GenBank/DDBJ whole genome shotgun (WGS) entry which is preliminary data.</text>
</comment>
<evidence type="ECO:0000256" key="2">
    <source>
        <dbReference type="ARBA" id="ARBA00023125"/>
    </source>
</evidence>
<dbReference type="PANTHER" id="PTHR47506">
    <property type="entry name" value="TRANSCRIPTIONAL REGULATORY PROTEIN"/>
    <property type="match status" value="1"/>
</dbReference>
<reference evidence="6 7" key="1">
    <citation type="submission" date="2019-02" db="EMBL/GenBank/DDBJ databases">
        <title>Kribbella capetownensis sp. nov. and Kribbella speibonae sp. nov., isolated from soil.</title>
        <authorList>
            <person name="Curtis S.M."/>
            <person name="Norton I."/>
            <person name="Everest G.J."/>
            <person name="Meyers P.R."/>
        </authorList>
    </citation>
    <scope>NUCLEOTIDE SEQUENCE [LARGE SCALE GENOMIC DNA]</scope>
    <source>
        <strain evidence="6 7">NRRL B-24813</strain>
    </source>
</reference>
<dbReference type="InterPro" id="IPR001647">
    <property type="entry name" value="HTH_TetR"/>
</dbReference>
<dbReference type="Gene3D" id="1.10.357.10">
    <property type="entry name" value="Tetracycline Repressor, domain 2"/>
    <property type="match status" value="1"/>
</dbReference>
<gene>
    <name evidence="6" type="ORF">E0H73_30020</name>
</gene>
<dbReference type="InterPro" id="IPR009057">
    <property type="entry name" value="Homeodomain-like_sf"/>
</dbReference>
<evidence type="ECO:0000256" key="4">
    <source>
        <dbReference type="PROSITE-ProRule" id="PRU00335"/>
    </source>
</evidence>
<dbReference type="SUPFAM" id="SSF46689">
    <property type="entry name" value="Homeodomain-like"/>
    <property type="match status" value="1"/>
</dbReference>
<dbReference type="InterPro" id="IPR036271">
    <property type="entry name" value="Tet_transcr_reg_TetR-rel_C_sf"/>
</dbReference>
<dbReference type="Pfam" id="PF00440">
    <property type="entry name" value="TetR_N"/>
    <property type="match status" value="1"/>
</dbReference>